<evidence type="ECO:0000313" key="7">
    <source>
        <dbReference type="EMBL" id="KAK2150594.1"/>
    </source>
</evidence>
<dbReference type="InterPro" id="IPR036383">
    <property type="entry name" value="TSP1_rpt_sf"/>
</dbReference>
<keyword evidence="8" id="KW-1185">Reference proteome</keyword>
<dbReference type="Gene3D" id="3.80.10.10">
    <property type="entry name" value="Ribonuclease Inhibitor"/>
    <property type="match status" value="4"/>
</dbReference>
<dbReference type="PROSITE" id="PS51450">
    <property type="entry name" value="LRR"/>
    <property type="match status" value="5"/>
</dbReference>
<dbReference type="SMART" id="SM00209">
    <property type="entry name" value="TSP1"/>
    <property type="match status" value="2"/>
</dbReference>
<feature type="chain" id="PRO_5042124100" evidence="6">
    <location>
        <begin position="19"/>
        <end position="772"/>
    </location>
</feature>
<dbReference type="SUPFAM" id="SSF52058">
    <property type="entry name" value="L domain-like"/>
    <property type="match status" value="2"/>
</dbReference>
<dbReference type="InterPro" id="IPR032675">
    <property type="entry name" value="LRR_dom_sf"/>
</dbReference>
<dbReference type="SUPFAM" id="SSF82895">
    <property type="entry name" value="TSP-1 type 1 repeat"/>
    <property type="match status" value="2"/>
</dbReference>
<dbReference type="PANTHER" id="PTHR24366">
    <property type="entry name" value="IG(IMMUNOGLOBULIN) AND LRR(LEUCINE RICH REPEAT) DOMAINS"/>
    <property type="match status" value="1"/>
</dbReference>
<sequence>MANIGILCLMEFVSLTSGFIQLDRSEMDLINITDLQESLPSPIIRQGVTMLNISHNYLIELSGNWDLPNLTYLDAASNEIAQIGVDYFCYYPHLTTLDLSSNQFTKVPVPCKAPASSILDLDLSYNRIEYISADSFDNYIALQNLSLAGNNLTELGSLMALKDSLVRLDLTTMMLTDLIGLNLSEFQNLRHLTLEDNALTELYLCGLGGVLSELNLAHNRFASIPDLSCLGPILKELEMQWNLLSKVSDQDFENLAVLQYLDVGHNVLASLDLCSGSALNGLNESLEELDASHNQLSSTSFIVGCSNVYALNLAGNPLSKWPGVESMTSLETLDVSNTQLAKAPSGSVRDRLVRVSELILQNNKLLWCDISIIIEMSNGVTMMDLSGNSVQTVRTNHLCESSLEKLILANNSITCLPELDCDSKQRNINLRIDLTNNPLLCECCMAWLKTYEYNNLTKVSVLKDPFYCQLHKSIMWDEVTPDYFSYCADTTTSSTDEQTTVVEKLTNDVYMGDPEVAPQYSTSTSPFTERSTSVNIPTATQTSYVLKTTTNRSSTTTSPTMRTINATNDPISLSPSNTTEGYDYILNWNDWTEWSECTQTCGGGTRIRFLLCPDSVSYNCTSALESDLLSYRIGYRQDVVACSVSPCPVGGIWLSWGPWTECSASCGLGTNQRKRTCNGPYHNGLPCKGSESEFTVCIIDECVESSEAVGQRKKELLPEMTYTEADERVSSISVGMIATIVITSLLLVLFGLDFPVMKSHFIKGVRRVSQKP</sequence>
<evidence type="ECO:0000256" key="2">
    <source>
        <dbReference type="ARBA" id="ARBA00022737"/>
    </source>
</evidence>
<dbReference type="InterPro" id="IPR003591">
    <property type="entry name" value="Leu-rich_rpt_typical-subtyp"/>
</dbReference>
<evidence type="ECO:0000256" key="1">
    <source>
        <dbReference type="ARBA" id="ARBA00022614"/>
    </source>
</evidence>
<keyword evidence="1" id="KW-0433">Leucine-rich repeat</keyword>
<keyword evidence="3" id="KW-1015">Disulfide bond</keyword>
<dbReference type="PROSITE" id="PS50092">
    <property type="entry name" value="TSP1"/>
    <property type="match status" value="2"/>
</dbReference>
<feature type="signal peptide" evidence="6">
    <location>
        <begin position="1"/>
        <end position="18"/>
    </location>
</feature>
<feature type="non-terminal residue" evidence="7">
    <location>
        <position position="1"/>
    </location>
</feature>
<dbReference type="FunFam" id="2.20.100.10:FF:000001">
    <property type="entry name" value="semaphorin-5A isoform X1"/>
    <property type="match status" value="1"/>
</dbReference>
<evidence type="ECO:0000256" key="6">
    <source>
        <dbReference type="SAM" id="SignalP"/>
    </source>
</evidence>
<dbReference type="InterPro" id="IPR000884">
    <property type="entry name" value="TSP1_rpt"/>
</dbReference>
<dbReference type="Pfam" id="PF00090">
    <property type="entry name" value="TSP_1"/>
    <property type="match status" value="2"/>
</dbReference>
<keyword evidence="5" id="KW-0812">Transmembrane</keyword>
<accession>A0AAD9N1B8</accession>
<comment type="caution">
    <text evidence="7">The sequence shown here is derived from an EMBL/GenBank/DDBJ whole genome shotgun (WGS) entry which is preliminary data.</text>
</comment>
<dbReference type="Gene3D" id="2.20.100.10">
    <property type="entry name" value="Thrombospondin type-1 (TSP1) repeat"/>
    <property type="match status" value="2"/>
</dbReference>
<dbReference type="AlphaFoldDB" id="A0AAD9N1B8"/>
<organism evidence="7 8">
    <name type="scientific">Paralvinella palmiformis</name>
    <dbReference type="NCBI Taxonomy" id="53620"/>
    <lineage>
        <taxon>Eukaryota</taxon>
        <taxon>Metazoa</taxon>
        <taxon>Spiralia</taxon>
        <taxon>Lophotrochozoa</taxon>
        <taxon>Annelida</taxon>
        <taxon>Polychaeta</taxon>
        <taxon>Sedentaria</taxon>
        <taxon>Canalipalpata</taxon>
        <taxon>Terebellida</taxon>
        <taxon>Terebelliformia</taxon>
        <taxon>Alvinellidae</taxon>
        <taxon>Paralvinella</taxon>
    </lineage>
</organism>
<keyword evidence="5" id="KW-1133">Transmembrane helix</keyword>
<dbReference type="PANTHER" id="PTHR24366:SF96">
    <property type="entry name" value="LEUCINE RICH REPEAT CONTAINING 53"/>
    <property type="match status" value="1"/>
</dbReference>
<feature type="region of interest" description="Disordered" evidence="4">
    <location>
        <begin position="548"/>
        <end position="572"/>
    </location>
</feature>
<name>A0AAD9N1B8_9ANNE</name>
<keyword evidence="5" id="KW-0472">Membrane</keyword>
<evidence type="ECO:0000256" key="4">
    <source>
        <dbReference type="SAM" id="MobiDB-lite"/>
    </source>
</evidence>
<feature type="transmembrane region" description="Helical" evidence="5">
    <location>
        <begin position="732"/>
        <end position="752"/>
    </location>
</feature>
<evidence type="ECO:0000256" key="3">
    <source>
        <dbReference type="ARBA" id="ARBA00023157"/>
    </source>
</evidence>
<keyword evidence="2" id="KW-0677">Repeat</keyword>
<dbReference type="Pfam" id="PF13855">
    <property type="entry name" value="LRR_8"/>
    <property type="match status" value="2"/>
</dbReference>
<keyword evidence="6" id="KW-0732">Signal</keyword>
<evidence type="ECO:0000313" key="8">
    <source>
        <dbReference type="Proteomes" id="UP001208570"/>
    </source>
</evidence>
<evidence type="ECO:0000256" key="5">
    <source>
        <dbReference type="SAM" id="Phobius"/>
    </source>
</evidence>
<dbReference type="SMART" id="SM00364">
    <property type="entry name" value="LRR_BAC"/>
    <property type="match status" value="6"/>
</dbReference>
<dbReference type="Proteomes" id="UP001208570">
    <property type="component" value="Unassembled WGS sequence"/>
</dbReference>
<dbReference type="SMART" id="SM00369">
    <property type="entry name" value="LRR_TYP"/>
    <property type="match status" value="9"/>
</dbReference>
<dbReference type="InterPro" id="IPR001611">
    <property type="entry name" value="Leu-rich_rpt"/>
</dbReference>
<protein>
    <submittedName>
        <fullName evidence="7">Uncharacterized protein</fullName>
    </submittedName>
</protein>
<dbReference type="EMBL" id="JAODUP010000399">
    <property type="protein sequence ID" value="KAK2150594.1"/>
    <property type="molecule type" value="Genomic_DNA"/>
</dbReference>
<reference evidence="7" key="1">
    <citation type="journal article" date="2023" name="Mol. Biol. Evol.">
        <title>Third-Generation Sequencing Reveals the Adaptive Role of the Epigenome in Three Deep-Sea Polychaetes.</title>
        <authorList>
            <person name="Perez M."/>
            <person name="Aroh O."/>
            <person name="Sun Y."/>
            <person name="Lan Y."/>
            <person name="Juniper S.K."/>
            <person name="Young C.R."/>
            <person name="Angers B."/>
            <person name="Qian P.Y."/>
        </authorList>
    </citation>
    <scope>NUCLEOTIDE SEQUENCE</scope>
    <source>
        <strain evidence="7">P08H-3</strain>
    </source>
</reference>
<proteinExistence type="predicted"/>
<feature type="compositionally biased region" description="Low complexity" evidence="4">
    <location>
        <begin position="548"/>
        <end position="563"/>
    </location>
</feature>
<gene>
    <name evidence="7" type="ORF">LSH36_399g04037</name>
</gene>